<evidence type="ECO:0000313" key="2">
    <source>
        <dbReference type="Proteomes" id="UP001391051"/>
    </source>
</evidence>
<dbReference type="Pfam" id="PF13450">
    <property type="entry name" value="NAD_binding_8"/>
    <property type="match status" value="1"/>
</dbReference>
<dbReference type="Gene3D" id="3.50.50.60">
    <property type="entry name" value="FAD/NAD(P)-binding domain"/>
    <property type="match status" value="1"/>
</dbReference>
<organism evidence="1 2">
    <name type="scientific">Apiospora aurea</name>
    <dbReference type="NCBI Taxonomy" id="335848"/>
    <lineage>
        <taxon>Eukaryota</taxon>
        <taxon>Fungi</taxon>
        <taxon>Dikarya</taxon>
        <taxon>Ascomycota</taxon>
        <taxon>Pezizomycotina</taxon>
        <taxon>Sordariomycetes</taxon>
        <taxon>Xylariomycetidae</taxon>
        <taxon>Amphisphaeriales</taxon>
        <taxon>Apiosporaceae</taxon>
        <taxon>Apiospora</taxon>
    </lineage>
</organism>
<dbReference type="GeneID" id="92077253"/>
<proteinExistence type="predicted"/>
<accession>A0ABR1QE39</accession>
<dbReference type="PANTHER" id="PTHR42923">
    <property type="entry name" value="PROTOPORPHYRINOGEN OXIDASE"/>
    <property type="match status" value="1"/>
</dbReference>
<name>A0ABR1QE39_9PEZI</name>
<protein>
    <submittedName>
        <fullName evidence="1">Amine oxidase</fullName>
    </submittedName>
</protein>
<dbReference type="PROSITE" id="PS51257">
    <property type="entry name" value="PROKAR_LIPOPROTEIN"/>
    <property type="match status" value="1"/>
</dbReference>
<dbReference type="InterPro" id="IPR050464">
    <property type="entry name" value="Zeta_carotene_desat/Oxidored"/>
</dbReference>
<dbReference type="EMBL" id="JAQQWE010000005">
    <property type="protein sequence ID" value="KAK7952241.1"/>
    <property type="molecule type" value="Genomic_DNA"/>
</dbReference>
<dbReference type="InterPro" id="IPR036188">
    <property type="entry name" value="FAD/NAD-bd_sf"/>
</dbReference>
<evidence type="ECO:0000313" key="1">
    <source>
        <dbReference type="EMBL" id="KAK7952241.1"/>
    </source>
</evidence>
<dbReference type="Proteomes" id="UP001391051">
    <property type="component" value="Unassembled WGS sequence"/>
</dbReference>
<dbReference type="PANTHER" id="PTHR42923:SF17">
    <property type="entry name" value="AMINE OXIDASE DOMAIN-CONTAINING PROTEIN"/>
    <property type="match status" value="1"/>
</dbReference>
<sequence>MSAKRDSPAPKRIAIVGGGISGMACSWNLRDQDGDVDFYESGSRLGGHANSVPFKGNGRSVDVDTGFVVMDEATYPQFTSFLRELNIEPIPTDLSFGVSAANGSFEWGSYSIPSFVGKLSNYFSPWFWRLAFDLCIRPRCWSLRAENFHIRLASDRIFNHARAMATSQLWTRECIGDFLTRQGYSAHFIKYFLLPMVAAPWCIHPDEFGSQFPAKQLVQFMQDHGLLGTVTNTLKWRSFRNGSKTYVDAFQQSLPRRQEGGVVLQFEDHAPRVYDHVVLAVHAAQALALLGDNATALEYTMLNSFHTTENICYLHSDTSVNPHPSSHQRPSANYAQFLPKRRSVRTAWNCMLDEDYVTTGVCLGEKPNQEVGSGSRISISFDTNKLQDTPFPGEHGSPGRVLVTTNPPKTPQSVQWSQVYDHPTFNTESMHMARHLAKINGVEGVSFAGAWMGFGFHEDGFAAGAHAADMIIHGRENTPRLDLITGNRKYQRGRLTWAEIFLRVVVIVVQYAMDTVSFFSA</sequence>
<keyword evidence="2" id="KW-1185">Reference proteome</keyword>
<comment type="caution">
    <text evidence="1">The sequence shown here is derived from an EMBL/GenBank/DDBJ whole genome shotgun (WGS) entry which is preliminary data.</text>
</comment>
<reference evidence="1 2" key="1">
    <citation type="submission" date="2023-01" db="EMBL/GenBank/DDBJ databases">
        <title>Analysis of 21 Apiospora genomes using comparative genomics revels a genus with tremendous synthesis potential of carbohydrate active enzymes and secondary metabolites.</title>
        <authorList>
            <person name="Sorensen T."/>
        </authorList>
    </citation>
    <scope>NUCLEOTIDE SEQUENCE [LARGE SCALE GENOMIC DNA]</scope>
    <source>
        <strain evidence="1 2">CBS 24483</strain>
    </source>
</reference>
<dbReference type="RefSeq" id="XP_066700303.1">
    <property type="nucleotide sequence ID" value="XM_066844191.1"/>
</dbReference>
<dbReference type="SUPFAM" id="SSF51905">
    <property type="entry name" value="FAD/NAD(P)-binding domain"/>
    <property type="match status" value="1"/>
</dbReference>
<gene>
    <name evidence="1" type="ORF">PG986_007969</name>
</gene>